<keyword evidence="3" id="KW-0732">Signal</keyword>
<keyword evidence="1" id="KW-0175">Coiled coil</keyword>
<protein>
    <submittedName>
        <fullName evidence="4">Uncharacterized protein</fullName>
    </submittedName>
</protein>
<keyword evidence="5" id="KW-1185">Reference proteome</keyword>
<feature type="chain" id="PRO_5043564324" evidence="3">
    <location>
        <begin position="26"/>
        <end position="739"/>
    </location>
</feature>
<proteinExistence type="predicted"/>
<feature type="region of interest" description="Disordered" evidence="2">
    <location>
        <begin position="215"/>
        <end position="287"/>
    </location>
</feature>
<organism evidence="4 5">
    <name type="scientific">Cryptosporidium xiaoi</name>
    <dbReference type="NCBI Taxonomy" id="659607"/>
    <lineage>
        <taxon>Eukaryota</taxon>
        <taxon>Sar</taxon>
        <taxon>Alveolata</taxon>
        <taxon>Apicomplexa</taxon>
        <taxon>Conoidasida</taxon>
        <taxon>Coccidia</taxon>
        <taxon>Eucoccidiorida</taxon>
        <taxon>Eimeriorina</taxon>
        <taxon>Cryptosporidiidae</taxon>
        <taxon>Cryptosporidium</taxon>
    </lineage>
</organism>
<dbReference type="AlphaFoldDB" id="A0AAV9Y3C6"/>
<dbReference type="EMBL" id="JAWDEY010000002">
    <property type="protein sequence ID" value="KAK6591034.1"/>
    <property type="molecule type" value="Genomic_DNA"/>
</dbReference>
<feature type="compositionally biased region" description="Polar residues" evidence="2">
    <location>
        <begin position="215"/>
        <end position="285"/>
    </location>
</feature>
<evidence type="ECO:0000256" key="2">
    <source>
        <dbReference type="SAM" id="MobiDB-lite"/>
    </source>
</evidence>
<evidence type="ECO:0000313" key="5">
    <source>
        <dbReference type="Proteomes" id="UP001311799"/>
    </source>
</evidence>
<evidence type="ECO:0000256" key="1">
    <source>
        <dbReference type="SAM" id="Coils"/>
    </source>
</evidence>
<gene>
    <name evidence="4" type="ORF">RS030_111805</name>
</gene>
<dbReference type="Proteomes" id="UP001311799">
    <property type="component" value="Unassembled WGS sequence"/>
</dbReference>
<accession>A0AAV9Y3C6</accession>
<sequence>MSCKPSKVKFQIATYLAFFFGLVSGADNLGCKHATLKNSVFDFCAKTEYEEQKLLLELQTIPTVSLDITLSSDLSSKDGIFEGSEQEIIRKSPGELKIRSKDYEELKEDDKEEEEDIKEIVVTEGGIVGTEGEIVGTGGIEGEKYDRYDDKDQGEYINEYYETNSGKKCLYIEEVEIMDIFIGIYHLRKDIDAMNEEIEKESYEILSSLDNTVNEDTSNAVNEDTSNAVNEDTSNTVNEDTSSTVNKDTSSTVNKDTSSTVNKDTSSTVNEDTSNTVNKDNSNILHDTMNPEQVEKPNYVSRYLRLLKKLKCQNKQFRQRTEPVGTHKDDVLTDLQMSPPIIGSQMPDSLPIIKRRVVPEIPLDIESASYKYEVMKNQYKLKREKERLRDILDSQLKSISKLMEKHSELLSLLDELEKKKKYIDVINDLKIKLQLQKSKIESLETERLELLRELLHQRINILEIRNRIASLQKKLLGNGELLYRSCIEVQINYPIIEDAENSKKQQRRYRSELKMRISGKQKPAKRFISCLFIKPNISDLDLSKVTVLHKGDKVGTLYPELPEVVVDLGKISPKKPAEIYTSRLSIYRSKGEWHPRKDFGEEQESGLNVVGGLDVPESVKESDPKSKKGPVRIDAEEILEVLKKFNKKRREETYISEQVKYNNIYDNWLLQKKTADRRKEKEERKNICKRETLKKFAKECQKAKFQADREERLRKRKEETKIEADEAAGRLSALTKGCG</sequence>
<evidence type="ECO:0000256" key="3">
    <source>
        <dbReference type="SAM" id="SignalP"/>
    </source>
</evidence>
<reference evidence="4 5" key="1">
    <citation type="submission" date="2023-10" db="EMBL/GenBank/DDBJ databases">
        <title>Comparative genomics analysis reveals potential genetic determinants of host preference in Cryptosporidium xiaoi.</title>
        <authorList>
            <person name="Xiao L."/>
            <person name="Li J."/>
        </authorList>
    </citation>
    <scope>NUCLEOTIDE SEQUENCE [LARGE SCALE GENOMIC DNA]</scope>
    <source>
        <strain evidence="4 5">52996</strain>
    </source>
</reference>
<feature type="signal peptide" evidence="3">
    <location>
        <begin position="1"/>
        <end position="25"/>
    </location>
</feature>
<comment type="caution">
    <text evidence="4">The sequence shown here is derived from an EMBL/GenBank/DDBJ whole genome shotgun (WGS) entry which is preliminary data.</text>
</comment>
<evidence type="ECO:0000313" key="4">
    <source>
        <dbReference type="EMBL" id="KAK6591034.1"/>
    </source>
</evidence>
<name>A0AAV9Y3C6_9CRYT</name>
<feature type="coiled-coil region" evidence="1">
    <location>
        <begin position="399"/>
        <end position="453"/>
    </location>
</feature>